<protein>
    <submittedName>
        <fullName evidence="1">Uncharacterized protein</fullName>
    </submittedName>
</protein>
<name>A0ABP8ZR73_9MICO</name>
<evidence type="ECO:0000313" key="2">
    <source>
        <dbReference type="Proteomes" id="UP001501645"/>
    </source>
</evidence>
<keyword evidence="2" id="KW-1185">Reference proteome</keyword>
<accession>A0ABP8ZR73</accession>
<comment type="caution">
    <text evidence="1">The sequence shown here is derived from an EMBL/GenBank/DDBJ whole genome shotgun (WGS) entry which is preliminary data.</text>
</comment>
<gene>
    <name evidence="1" type="ORF">GCM10023351_01410</name>
</gene>
<sequence>MAIEDVGIILSAYDGGFNGEVEGKQIRVVVESPESVVLTLTEWEDDRPTDRVERYQLTVTPIVEPAPAD</sequence>
<dbReference type="RefSeq" id="WP_345434902.1">
    <property type="nucleotide sequence ID" value="NZ_BAABKO010000001.1"/>
</dbReference>
<dbReference type="Proteomes" id="UP001501645">
    <property type="component" value="Unassembled WGS sequence"/>
</dbReference>
<reference evidence="2" key="1">
    <citation type="journal article" date="2019" name="Int. J. Syst. Evol. Microbiol.">
        <title>The Global Catalogue of Microorganisms (GCM) 10K type strain sequencing project: providing services to taxonomists for standard genome sequencing and annotation.</title>
        <authorList>
            <consortium name="The Broad Institute Genomics Platform"/>
            <consortium name="The Broad Institute Genome Sequencing Center for Infectious Disease"/>
            <person name="Wu L."/>
            <person name="Ma J."/>
        </authorList>
    </citation>
    <scope>NUCLEOTIDE SEQUENCE [LARGE SCALE GENOMIC DNA]</scope>
    <source>
        <strain evidence="2">JCM 18537</strain>
    </source>
</reference>
<dbReference type="EMBL" id="BAABKO010000001">
    <property type="protein sequence ID" value="GAA4762688.1"/>
    <property type="molecule type" value="Genomic_DNA"/>
</dbReference>
<evidence type="ECO:0000313" key="1">
    <source>
        <dbReference type="EMBL" id="GAA4762688.1"/>
    </source>
</evidence>
<organism evidence="1 2">
    <name type="scientific">Microbacterium gilvum</name>
    <dbReference type="NCBI Taxonomy" id="1336204"/>
    <lineage>
        <taxon>Bacteria</taxon>
        <taxon>Bacillati</taxon>
        <taxon>Actinomycetota</taxon>
        <taxon>Actinomycetes</taxon>
        <taxon>Micrococcales</taxon>
        <taxon>Microbacteriaceae</taxon>
        <taxon>Microbacterium</taxon>
    </lineage>
</organism>
<proteinExistence type="predicted"/>